<evidence type="ECO:0008006" key="4">
    <source>
        <dbReference type="Google" id="ProtNLM"/>
    </source>
</evidence>
<dbReference type="KEGG" id="scac:106089647"/>
<protein>
    <recommendedName>
        <fullName evidence="4">MADF domain-containing protein</fullName>
    </recommendedName>
</protein>
<keyword evidence="3" id="KW-1185">Reference proteome</keyword>
<organism evidence="2 3">
    <name type="scientific">Stomoxys calcitrans</name>
    <name type="common">Stable fly</name>
    <name type="synonym">Conops calcitrans</name>
    <dbReference type="NCBI Taxonomy" id="35570"/>
    <lineage>
        <taxon>Eukaryota</taxon>
        <taxon>Metazoa</taxon>
        <taxon>Ecdysozoa</taxon>
        <taxon>Arthropoda</taxon>
        <taxon>Hexapoda</taxon>
        <taxon>Insecta</taxon>
        <taxon>Pterygota</taxon>
        <taxon>Neoptera</taxon>
        <taxon>Endopterygota</taxon>
        <taxon>Diptera</taxon>
        <taxon>Brachycera</taxon>
        <taxon>Muscomorpha</taxon>
        <taxon>Muscoidea</taxon>
        <taxon>Muscidae</taxon>
        <taxon>Stomoxys</taxon>
    </lineage>
</organism>
<evidence type="ECO:0000256" key="1">
    <source>
        <dbReference type="SAM" id="MobiDB-lite"/>
    </source>
</evidence>
<dbReference type="VEuPathDB" id="VectorBase:SCAU004475"/>
<reference evidence="2" key="1">
    <citation type="submission" date="2020-05" db="UniProtKB">
        <authorList>
            <consortium name="EnsemblMetazoa"/>
        </authorList>
    </citation>
    <scope>IDENTIFICATION</scope>
    <source>
        <strain evidence="2">USDA</strain>
    </source>
</reference>
<accession>A0A1I8P3G8</accession>
<evidence type="ECO:0000313" key="2">
    <source>
        <dbReference type="EnsemblMetazoa" id="SCAU004475-PA"/>
    </source>
</evidence>
<dbReference type="AlphaFoldDB" id="A0A1I8P3G8"/>
<gene>
    <name evidence="2" type="primary">106089647</name>
</gene>
<dbReference type="OrthoDB" id="6081971at2759"/>
<sequence>MNLVKLIEAVKKHKNIYKNLSDTGARSCTKDWQIVAKDLQNAMNCDVTAAEAQDQWNGVLLAYYEYLRGNQDFALAKHMDFLQPYLFTMIDDHIDEEELTNIVEDEENVNSTHTNKEPKDETEGYDGNEPGDLAQTIRKDPLNDILIKHQIVQPMEERVEKPKDSAKNDIVITESSAEDSEKALLLPSDKASAAQHQQTDVNTEKAKDTIEKPSVYPEKIIAAPRNTSSQNDSSFSNLSSIELIFLGYAKQLQKMPLKLQLKTKRKIADIMEDAELAMMEEA</sequence>
<dbReference type="EnsemblMetazoa" id="SCAU004475-RA">
    <property type="protein sequence ID" value="SCAU004475-PA"/>
    <property type="gene ID" value="SCAU004475"/>
</dbReference>
<evidence type="ECO:0000313" key="3">
    <source>
        <dbReference type="Proteomes" id="UP000095300"/>
    </source>
</evidence>
<dbReference type="Proteomes" id="UP000095300">
    <property type="component" value="Unassembled WGS sequence"/>
</dbReference>
<feature type="region of interest" description="Disordered" evidence="1">
    <location>
        <begin position="104"/>
        <end position="131"/>
    </location>
</feature>
<proteinExistence type="predicted"/>
<name>A0A1I8P3G8_STOCA</name>